<gene>
    <name evidence="2" type="ORF">ACFPK1_25790</name>
</gene>
<organism evidence="2 3">
    <name type="scientific">Actinomycetospora rhizophila</name>
    <dbReference type="NCBI Taxonomy" id="1416876"/>
    <lineage>
        <taxon>Bacteria</taxon>
        <taxon>Bacillati</taxon>
        <taxon>Actinomycetota</taxon>
        <taxon>Actinomycetes</taxon>
        <taxon>Pseudonocardiales</taxon>
        <taxon>Pseudonocardiaceae</taxon>
        <taxon>Actinomycetospora</taxon>
    </lineage>
</organism>
<protein>
    <submittedName>
        <fullName evidence="2">Uncharacterized protein</fullName>
    </submittedName>
</protein>
<feature type="region of interest" description="Disordered" evidence="1">
    <location>
        <begin position="43"/>
        <end position="75"/>
    </location>
</feature>
<sequence length="75" mass="7837">MATRKVTYSLDETAVDLAEASARRAGLSTSAWLSRAARREAVRQGAGTAWGDPASEAAADDADLAAAEDEVRATR</sequence>
<feature type="compositionally biased region" description="Acidic residues" evidence="1">
    <location>
        <begin position="58"/>
        <end position="68"/>
    </location>
</feature>
<keyword evidence="3" id="KW-1185">Reference proteome</keyword>
<evidence type="ECO:0000256" key="1">
    <source>
        <dbReference type="SAM" id="MobiDB-lite"/>
    </source>
</evidence>
<name>A0ABV9ZQH4_9PSEU</name>
<reference evidence="3" key="1">
    <citation type="journal article" date="2019" name="Int. J. Syst. Evol. Microbiol.">
        <title>The Global Catalogue of Microorganisms (GCM) 10K type strain sequencing project: providing services to taxonomists for standard genome sequencing and annotation.</title>
        <authorList>
            <consortium name="The Broad Institute Genomics Platform"/>
            <consortium name="The Broad Institute Genome Sequencing Center for Infectious Disease"/>
            <person name="Wu L."/>
            <person name="Ma J."/>
        </authorList>
    </citation>
    <scope>NUCLEOTIDE SEQUENCE [LARGE SCALE GENOMIC DNA]</scope>
    <source>
        <strain evidence="3">XZYJ18</strain>
    </source>
</reference>
<evidence type="ECO:0000313" key="2">
    <source>
        <dbReference type="EMBL" id="MFC5141674.1"/>
    </source>
</evidence>
<dbReference type="EMBL" id="JBHSKG010000017">
    <property type="protein sequence ID" value="MFC5141674.1"/>
    <property type="molecule type" value="Genomic_DNA"/>
</dbReference>
<evidence type="ECO:0000313" key="3">
    <source>
        <dbReference type="Proteomes" id="UP001596175"/>
    </source>
</evidence>
<dbReference type="RefSeq" id="WP_378023811.1">
    <property type="nucleotide sequence ID" value="NZ_JBHSKG010000017.1"/>
</dbReference>
<comment type="caution">
    <text evidence="2">The sequence shown here is derived from an EMBL/GenBank/DDBJ whole genome shotgun (WGS) entry which is preliminary data.</text>
</comment>
<proteinExistence type="predicted"/>
<accession>A0ABV9ZQH4</accession>
<dbReference type="Proteomes" id="UP001596175">
    <property type="component" value="Unassembled WGS sequence"/>
</dbReference>